<keyword evidence="2" id="KW-1185">Reference proteome</keyword>
<accession>A0AAD1BXU0</accession>
<evidence type="ECO:0000313" key="1">
    <source>
        <dbReference type="EMBL" id="BAU73849.1"/>
    </source>
</evidence>
<gene>
    <name evidence="1" type="ORF">KF707C_21610</name>
</gene>
<dbReference type="EMBL" id="AP014862">
    <property type="protein sequence ID" value="BAU73849.1"/>
    <property type="molecule type" value="Genomic_DNA"/>
</dbReference>
<reference evidence="2" key="1">
    <citation type="submission" date="2015-05" db="EMBL/GenBank/DDBJ databases">
        <title>Draft genome sequencing of a biphenyl-degrading bacterium, Pseudomonas balearica KF707 (=NBRC110670).</title>
        <authorList>
            <person name="Kimura N."/>
            <person name="Hirose J."/>
            <person name="Watanabe T."/>
            <person name="Suenaga H."/>
            <person name="Fujihara H."/>
            <person name="Noguchi M."/>
            <person name="Hashimoto M."/>
            <person name="Shimodaira J."/>
            <person name="Tsuchikane K."/>
            <person name="Hosoyama A."/>
            <person name="Yamazoe A."/>
            <person name="Fujita N."/>
            <person name="Furukawa K."/>
        </authorList>
    </citation>
    <scope>NUCLEOTIDE SEQUENCE [LARGE SCALE GENOMIC DNA]</scope>
    <source>
        <strain evidence="2">DSM 10086 / NBRC 110670 / KF707</strain>
    </source>
</reference>
<name>A0AAD1BXU0_METFU</name>
<organism evidence="1 2">
    <name type="scientific">Metapseudomonas furukawaii</name>
    <name type="common">Pseudomonas furukawaii</name>
    <dbReference type="NCBI Taxonomy" id="1149133"/>
    <lineage>
        <taxon>Bacteria</taxon>
        <taxon>Pseudomonadati</taxon>
        <taxon>Pseudomonadota</taxon>
        <taxon>Gammaproteobacteria</taxon>
        <taxon>Pseudomonadales</taxon>
        <taxon>Pseudomonadaceae</taxon>
        <taxon>Metapseudomonas</taxon>
    </lineage>
</organism>
<dbReference type="Proteomes" id="UP000218554">
    <property type="component" value="Chromosome"/>
</dbReference>
<sequence length="41" mass="4867">MKLCLFIRVFGSNDRYLVHMNPFLYQALANRHHCPAFGTRQ</sequence>
<reference evidence="1 2" key="2">
    <citation type="journal article" date="2017" name="Int. J. Syst. Evol. Microbiol.">
        <title>Pseudomonas furukawaii sp. nov., a polychlorinated biphenyl-degrading bacterium isolated from biphenyl-contaminated soil in Japan.</title>
        <authorList>
            <person name="Kimura N."/>
            <person name="Watanabe T."/>
            <person name="Suenaga H."/>
            <person name="Fujihara H."/>
            <person name="Futagami T."/>
            <person name="Goto M."/>
            <person name="Hanada S."/>
            <person name="Hirose J."/>
        </authorList>
    </citation>
    <scope>NUCLEOTIDE SEQUENCE [LARGE SCALE GENOMIC DNA]</scope>
    <source>
        <strain evidence="2">DSM 10086 / NBRC 110670 / KF707</strain>
    </source>
</reference>
<dbReference type="AlphaFoldDB" id="A0AAD1BXU0"/>
<proteinExistence type="predicted"/>
<evidence type="ECO:0000313" key="2">
    <source>
        <dbReference type="Proteomes" id="UP000218554"/>
    </source>
</evidence>
<protein>
    <submittedName>
        <fullName evidence="1">Uncharacterized protein</fullName>
    </submittedName>
</protein>
<dbReference type="KEGG" id="pfuw:KF707C_21610"/>